<accession>A0ABP8W9G1</accession>
<sequence length="209" mass="21664">MSTNHALATPLSTRAQPSSEPAETRRRRLNPIEIITSRSQRKARPKIVYALVATAALFVLLLTQLGISIAVSKGAYQISSLQNSQTVLDRTQQKYTEKLGVLASPQNIANNATALGMVRNQNPVYLDLGTETVYGTPTAAATPATTPSNLIANSLLDGVPVISKSPDGTTTPATTTAPTSSSTTGAAATDSSGSSVASSANQLAAPETR</sequence>
<evidence type="ECO:0000256" key="1">
    <source>
        <dbReference type="SAM" id="MobiDB-lite"/>
    </source>
</evidence>
<reference evidence="4" key="1">
    <citation type="journal article" date="2019" name="Int. J. Syst. Evol. Microbiol.">
        <title>The Global Catalogue of Microorganisms (GCM) 10K type strain sequencing project: providing services to taxonomists for standard genome sequencing and annotation.</title>
        <authorList>
            <consortium name="The Broad Institute Genomics Platform"/>
            <consortium name="The Broad Institute Genome Sequencing Center for Infectious Disease"/>
            <person name="Wu L."/>
            <person name="Ma J."/>
        </authorList>
    </citation>
    <scope>NUCLEOTIDE SEQUENCE [LARGE SCALE GENOMIC DNA]</scope>
    <source>
        <strain evidence="4">JCM 18956</strain>
    </source>
</reference>
<feature type="region of interest" description="Disordered" evidence="1">
    <location>
        <begin position="1"/>
        <end position="29"/>
    </location>
</feature>
<keyword evidence="2" id="KW-1133">Transmembrane helix</keyword>
<feature type="compositionally biased region" description="Polar residues" evidence="1">
    <location>
        <begin position="1"/>
        <end position="21"/>
    </location>
</feature>
<feature type="region of interest" description="Disordered" evidence="1">
    <location>
        <begin position="162"/>
        <end position="209"/>
    </location>
</feature>
<dbReference type="Proteomes" id="UP001501295">
    <property type="component" value="Unassembled WGS sequence"/>
</dbReference>
<keyword evidence="2" id="KW-0472">Membrane</keyword>
<feature type="compositionally biased region" description="Low complexity" evidence="1">
    <location>
        <begin position="165"/>
        <end position="200"/>
    </location>
</feature>
<evidence type="ECO:0000313" key="3">
    <source>
        <dbReference type="EMBL" id="GAA4684101.1"/>
    </source>
</evidence>
<evidence type="ECO:0008006" key="5">
    <source>
        <dbReference type="Google" id="ProtNLM"/>
    </source>
</evidence>
<dbReference type="EMBL" id="BAABLM010000010">
    <property type="protein sequence ID" value="GAA4684101.1"/>
    <property type="molecule type" value="Genomic_DNA"/>
</dbReference>
<comment type="caution">
    <text evidence="3">The sequence shown here is derived from an EMBL/GenBank/DDBJ whole genome shotgun (WGS) entry which is preliminary data.</text>
</comment>
<proteinExistence type="predicted"/>
<keyword evidence="4" id="KW-1185">Reference proteome</keyword>
<name>A0ABP8W9G1_9MICO</name>
<feature type="transmembrane region" description="Helical" evidence="2">
    <location>
        <begin position="47"/>
        <end position="71"/>
    </location>
</feature>
<dbReference type="RefSeq" id="WP_345376980.1">
    <property type="nucleotide sequence ID" value="NZ_BAABLM010000010.1"/>
</dbReference>
<evidence type="ECO:0000313" key="4">
    <source>
        <dbReference type="Proteomes" id="UP001501295"/>
    </source>
</evidence>
<organism evidence="3 4">
    <name type="scientific">Frondihabitans cladoniiphilus</name>
    <dbReference type="NCBI Taxonomy" id="715785"/>
    <lineage>
        <taxon>Bacteria</taxon>
        <taxon>Bacillati</taxon>
        <taxon>Actinomycetota</taxon>
        <taxon>Actinomycetes</taxon>
        <taxon>Micrococcales</taxon>
        <taxon>Microbacteriaceae</taxon>
        <taxon>Frondihabitans</taxon>
    </lineage>
</organism>
<evidence type="ECO:0000256" key="2">
    <source>
        <dbReference type="SAM" id="Phobius"/>
    </source>
</evidence>
<protein>
    <recommendedName>
        <fullName evidence="5">Cell division protein FtsL</fullName>
    </recommendedName>
</protein>
<gene>
    <name evidence="3" type="ORF">GCM10025780_32450</name>
</gene>
<keyword evidence="2" id="KW-0812">Transmembrane</keyword>